<dbReference type="Proteomes" id="UP000216758">
    <property type="component" value="Unassembled WGS sequence"/>
</dbReference>
<comment type="caution">
    <text evidence="1">The sequence shown here is derived from an EMBL/GenBank/DDBJ whole genome shotgun (WGS) entry which is preliminary data.</text>
</comment>
<sequence length="83" mass="8976">MITGLFGAVAAVFNIPFVDQIALYAWTNINQLFYISSLVSTLGESSPLPEGWGTQLVVVTGSILLIKLLWDASNDIEDSIDDS</sequence>
<accession>A0A256JG78</accession>
<protein>
    <submittedName>
        <fullName evidence="1">Uncharacterized protein</fullName>
    </submittedName>
</protein>
<dbReference type="AlphaFoldDB" id="A0A256JG78"/>
<name>A0A256JG78_HALEZ</name>
<dbReference type="OrthoDB" id="321356at2157"/>
<organism evidence="1 2">
    <name type="scientific">Halorubrum ezzemoulense</name>
    <name type="common">Halorubrum chaoviator</name>
    <dbReference type="NCBI Taxonomy" id="337243"/>
    <lineage>
        <taxon>Archaea</taxon>
        <taxon>Methanobacteriati</taxon>
        <taxon>Methanobacteriota</taxon>
        <taxon>Stenosarchaea group</taxon>
        <taxon>Halobacteria</taxon>
        <taxon>Halobacteriales</taxon>
        <taxon>Haloferacaceae</taxon>
        <taxon>Halorubrum</taxon>
    </lineage>
</organism>
<dbReference type="EMBL" id="NHPB01000109">
    <property type="protein sequence ID" value="OYR67412.1"/>
    <property type="molecule type" value="Genomic_DNA"/>
</dbReference>
<evidence type="ECO:0000313" key="1">
    <source>
        <dbReference type="EMBL" id="OYR67412.1"/>
    </source>
</evidence>
<evidence type="ECO:0000313" key="2">
    <source>
        <dbReference type="Proteomes" id="UP000216758"/>
    </source>
</evidence>
<gene>
    <name evidence="1" type="ORF">DJ78_15735</name>
</gene>
<proteinExistence type="predicted"/>
<reference evidence="1 2" key="1">
    <citation type="journal article" date="2014" name="Front. Microbiol.">
        <title>Population and genomic analysis of the genus Halorubrum.</title>
        <authorList>
            <person name="Fullmer M.S."/>
            <person name="Soucy S.M."/>
            <person name="Swithers K.S."/>
            <person name="Makkay A.M."/>
            <person name="Wheeler R."/>
            <person name="Ventosa A."/>
            <person name="Gogarten J.P."/>
            <person name="Papke R.T."/>
        </authorList>
    </citation>
    <scope>NUCLEOTIDE SEQUENCE [LARGE SCALE GENOMIC DNA]</scope>
    <source>
        <strain evidence="1 2">G37</strain>
    </source>
</reference>